<name>A0A8H3FP66_9LECA</name>
<organism evidence="1 2">
    <name type="scientific">Heterodermia speciosa</name>
    <dbReference type="NCBI Taxonomy" id="116794"/>
    <lineage>
        <taxon>Eukaryota</taxon>
        <taxon>Fungi</taxon>
        <taxon>Dikarya</taxon>
        <taxon>Ascomycota</taxon>
        <taxon>Pezizomycotina</taxon>
        <taxon>Lecanoromycetes</taxon>
        <taxon>OSLEUM clade</taxon>
        <taxon>Lecanoromycetidae</taxon>
        <taxon>Caliciales</taxon>
        <taxon>Physciaceae</taxon>
        <taxon>Heterodermia</taxon>
    </lineage>
</organism>
<gene>
    <name evidence="1" type="ORF">HETSPECPRED_006443</name>
</gene>
<sequence length="238" mass="26017">MVRDETLTLPPFNDMNSRRLSKLNIAISLPPWLTDSPITCHIASATSRTFGRLISLENLPSSAYTAAGYELCRISYEAFGCDGPGRIMTLECDDYACVASITQTPLMRWFPNPITYSACAISRIQNLSAWIDSFVESQRPDHLMLVGGRTNDALVSDAVAKSHAASYLIHSSPSIPPKNMVAFGTAMAAKVAVESQIDDCTEPSRCLDIRRSADAIAGTPEMFRPDVWPAVHPAHIEL</sequence>
<dbReference type="Proteomes" id="UP000664521">
    <property type="component" value="Unassembled WGS sequence"/>
</dbReference>
<dbReference type="OrthoDB" id="5420402at2759"/>
<dbReference type="EMBL" id="CAJPDS010000043">
    <property type="protein sequence ID" value="CAF9926879.1"/>
    <property type="molecule type" value="Genomic_DNA"/>
</dbReference>
<proteinExistence type="predicted"/>
<evidence type="ECO:0000313" key="2">
    <source>
        <dbReference type="Proteomes" id="UP000664521"/>
    </source>
</evidence>
<evidence type="ECO:0000313" key="1">
    <source>
        <dbReference type="EMBL" id="CAF9926879.1"/>
    </source>
</evidence>
<reference evidence="1" key="1">
    <citation type="submission" date="2021-03" db="EMBL/GenBank/DDBJ databases">
        <authorList>
            <person name="Tagirdzhanova G."/>
        </authorList>
    </citation>
    <scope>NUCLEOTIDE SEQUENCE</scope>
</reference>
<keyword evidence="2" id="KW-1185">Reference proteome</keyword>
<protein>
    <submittedName>
        <fullName evidence="1">Uncharacterized protein</fullName>
    </submittedName>
</protein>
<accession>A0A8H3FP66</accession>
<dbReference type="AlphaFoldDB" id="A0A8H3FP66"/>
<comment type="caution">
    <text evidence="1">The sequence shown here is derived from an EMBL/GenBank/DDBJ whole genome shotgun (WGS) entry which is preliminary data.</text>
</comment>